<keyword evidence="8" id="KW-1133">Transmembrane helix</keyword>
<keyword evidence="4" id="KW-0325">Glycoprotein</keyword>
<dbReference type="CDD" id="cd00028">
    <property type="entry name" value="B_lectin"/>
    <property type="match status" value="1"/>
</dbReference>
<dbReference type="InterPro" id="IPR000858">
    <property type="entry name" value="S_locus_glycoprot_dom"/>
</dbReference>
<keyword evidence="14" id="KW-1185">Reference proteome</keyword>
<name>A0ABR2D1J0_9ROSI</name>
<dbReference type="PROSITE" id="PS50026">
    <property type="entry name" value="EGF_3"/>
    <property type="match status" value="1"/>
</dbReference>
<feature type="domain" description="Apple" evidence="12">
    <location>
        <begin position="341"/>
        <end position="414"/>
    </location>
</feature>
<dbReference type="InterPro" id="IPR000742">
    <property type="entry name" value="EGF"/>
</dbReference>
<reference evidence="13 14" key="1">
    <citation type="journal article" date="2024" name="G3 (Bethesda)">
        <title>Genome assembly of Hibiscus sabdariffa L. provides insights into metabolisms of medicinal natural products.</title>
        <authorList>
            <person name="Kim T."/>
        </authorList>
    </citation>
    <scope>NUCLEOTIDE SEQUENCE [LARGE SCALE GENOMIC DNA]</scope>
    <source>
        <strain evidence="13">TK-2024</strain>
        <tissue evidence="13">Old leaves</tissue>
    </source>
</reference>
<dbReference type="Pfam" id="PF00954">
    <property type="entry name" value="S_locus_glycop"/>
    <property type="match status" value="1"/>
</dbReference>
<dbReference type="Pfam" id="PF01453">
    <property type="entry name" value="B_lectin"/>
    <property type="match status" value="1"/>
</dbReference>
<evidence type="ECO:0000256" key="4">
    <source>
        <dbReference type="ARBA" id="ARBA00023180"/>
    </source>
</evidence>
<evidence type="ECO:0000256" key="3">
    <source>
        <dbReference type="ARBA" id="ARBA00023157"/>
    </source>
</evidence>
<comment type="caution">
    <text evidence="13">The sequence shown here is derived from an EMBL/GenBank/DDBJ whole genome shotgun (WGS) entry which is preliminary data.</text>
</comment>
<dbReference type="SUPFAM" id="SSF51110">
    <property type="entry name" value="alpha-D-mannose-specific plant lectins"/>
    <property type="match status" value="1"/>
</dbReference>
<evidence type="ECO:0000256" key="9">
    <source>
        <dbReference type="SAM" id="SignalP"/>
    </source>
</evidence>
<comment type="catalytic activity">
    <reaction evidence="5">
        <text>L-threonyl-[protein] + ATP = O-phospho-L-threonyl-[protein] + ADP + H(+)</text>
        <dbReference type="Rhea" id="RHEA:46608"/>
        <dbReference type="Rhea" id="RHEA-COMP:11060"/>
        <dbReference type="Rhea" id="RHEA-COMP:11605"/>
        <dbReference type="ChEBI" id="CHEBI:15378"/>
        <dbReference type="ChEBI" id="CHEBI:30013"/>
        <dbReference type="ChEBI" id="CHEBI:30616"/>
        <dbReference type="ChEBI" id="CHEBI:61977"/>
        <dbReference type="ChEBI" id="CHEBI:456216"/>
        <dbReference type="EC" id="2.7.11.1"/>
    </reaction>
</comment>
<proteinExistence type="predicted"/>
<evidence type="ECO:0000259" key="11">
    <source>
        <dbReference type="PROSITE" id="PS50927"/>
    </source>
</evidence>
<dbReference type="Gene3D" id="3.30.200.20">
    <property type="entry name" value="Phosphorylase Kinase, domain 1"/>
    <property type="match status" value="1"/>
</dbReference>
<comment type="catalytic activity">
    <reaction evidence="6">
        <text>L-seryl-[protein] + ATP = O-phospho-L-seryl-[protein] + ADP + H(+)</text>
        <dbReference type="Rhea" id="RHEA:17989"/>
        <dbReference type="Rhea" id="RHEA-COMP:9863"/>
        <dbReference type="Rhea" id="RHEA-COMP:11604"/>
        <dbReference type="ChEBI" id="CHEBI:15378"/>
        <dbReference type="ChEBI" id="CHEBI:29999"/>
        <dbReference type="ChEBI" id="CHEBI:30616"/>
        <dbReference type="ChEBI" id="CHEBI:83421"/>
        <dbReference type="ChEBI" id="CHEBI:456216"/>
        <dbReference type="EC" id="2.7.11.1"/>
    </reaction>
</comment>
<feature type="chain" id="PRO_5047365157" description="non-specific serine/threonine protein kinase" evidence="9">
    <location>
        <begin position="25"/>
        <end position="550"/>
    </location>
</feature>
<evidence type="ECO:0000256" key="2">
    <source>
        <dbReference type="ARBA" id="ARBA00022729"/>
    </source>
</evidence>
<feature type="transmembrane region" description="Helical" evidence="8">
    <location>
        <begin position="427"/>
        <end position="450"/>
    </location>
</feature>
<accession>A0ABR2D1J0</accession>
<keyword evidence="3" id="KW-1015">Disulfide bond</keyword>
<gene>
    <name evidence="13" type="ORF">V6N12_054809</name>
</gene>
<dbReference type="Pfam" id="PF08276">
    <property type="entry name" value="PAN_2"/>
    <property type="match status" value="1"/>
</dbReference>
<evidence type="ECO:0000259" key="12">
    <source>
        <dbReference type="PROSITE" id="PS50948"/>
    </source>
</evidence>
<feature type="domain" description="EGF-like" evidence="10">
    <location>
        <begin position="286"/>
        <end position="322"/>
    </location>
</feature>
<feature type="signal peptide" evidence="9">
    <location>
        <begin position="1"/>
        <end position="24"/>
    </location>
</feature>
<feature type="domain" description="Bulb-type lectin" evidence="11">
    <location>
        <begin position="25"/>
        <end position="147"/>
    </location>
</feature>
<dbReference type="PANTHER" id="PTHR32444">
    <property type="entry name" value="BULB-TYPE LECTIN DOMAIN-CONTAINING PROTEIN"/>
    <property type="match status" value="1"/>
</dbReference>
<dbReference type="SMART" id="SM00108">
    <property type="entry name" value="B_lectin"/>
    <property type="match status" value="1"/>
</dbReference>
<dbReference type="InterPro" id="IPR036426">
    <property type="entry name" value="Bulb-type_lectin_dom_sf"/>
</dbReference>
<keyword evidence="8" id="KW-0472">Membrane</keyword>
<evidence type="ECO:0000313" key="13">
    <source>
        <dbReference type="EMBL" id="KAK8527603.1"/>
    </source>
</evidence>
<dbReference type="PROSITE" id="PS50927">
    <property type="entry name" value="BULB_LECTIN"/>
    <property type="match status" value="1"/>
</dbReference>
<dbReference type="PROSITE" id="PS51257">
    <property type="entry name" value="PROKAR_LIPOPROTEIN"/>
    <property type="match status" value="1"/>
</dbReference>
<organism evidence="13 14">
    <name type="scientific">Hibiscus sabdariffa</name>
    <name type="common">roselle</name>
    <dbReference type="NCBI Taxonomy" id="183260"/>
    <lineage>
        <taxon>Eukaryota</taxon>
        <taxon>Viridiplantae</taxon>
        <taxon>Streptophyta</taxon>
        <taxon>Embryophyta</taxon>
        <taxon>Tracheophyta</taxon>
        <taxon>Spermatophyta</taxon>
        <taxon>Magnoliopsida</taxon>
        <taxon>eudicotyledons</taxon>
        <taxon>Gunneridae</taxon>
        <taxon>Pentapetalae</taxon>
        <taxon>rosids</taxon>
        <taxon>malvids</taxon>
        <taxon>Malvales</taxon>
        <taxon>Malvaceae</taxon>
        <taxon>Malvoideae</taxon>
        <taxon>Hibiscus</taxon>
    </lineage>
</organism>
<dbReference type="SMART" id="SM00473">
    <property type="entry name" value="PAN_AP"/>
    <property type="match status" value="1"/>
</dbReference>
<sequence length="550" mass="60969">MGKTNSGFVVVALISCFYLKFGSGTNIITPSKSIKDPEAIISEGGVFRLGFFSLANSSNRYVGILYNQIPVQTVVWVANRNKPLKDFSGILNLSSDGNLAVLNGESEILWSSNVTNSAPNTTIAQLLDSGNLVLYNGDSNGVNLWESFQHPSNSFLQTMKISTDVKTGQKVEMRSWKSPDDPSEGNFSLSLEPFNVPECVVWNNDQLYFRTGPWNGHIFIGVITMNSVYLNGFYLVADSEEKSYYFTFGLSNTSLVLYYELDPQGKLIEHQWDDGKGEWVNALSILLNDCDIYGKCGEFGVCDSTKRPICSCLKGFEPRNVEEWSGGNWSGGCVRTTLLQCQNDGFLRLETMKVPAFPDWSPVTYGGCEDRCMKNCSCVAYAYDAGIGCMFWNGDLIDVQKFPYGGVDLYIRLPSSELDQEKHKSKVIVIATVIPGVVGITIFALCLRCWMAKKRGSKQNSKQTHNKGNAQARFSGKDVGENSIQVKLQQQLPLFEFKELATATNNFHHTKKLGEGGFGPVYRVNTVAFSSRSMASQMTFLFVECAGNTR</sequence>
<dbReference type="CDD" id="cd01098">
    <property type="entry name" value="PAN_AP_plant"/>
    <property type="match status" value="1"/>
</dbReference>
<evidence type="ECO:0000256" key="1">
    <source>
        <dbReference type="ARBA" id="ARBA00012513"/>
    </source>
</evidence>
<protein>
    <recommendedName>
        <fullName evidence="1">non-specific serine/threonine protein kinase</fullName>
        <ecNumber evidence="1">2.7.11.1</ecNumber>
    </recommendedName>
</protein>
<dbReference type="Gene3D" id="2.90.10.10">
    <property type="entry name" value="Bulb-type lectin domain"/>
    <property type="match status" value="1"/>
</dbReference>
<dbReference type="InterPro" id="IPR003609">
    <property type="entry name" value="Pan_app"/>
</dbReference>
<dbReference type="PROSITE" id="PS50948">
    <property type="entry name" value="PAN"/>
    <property type="match status" value="1"/>
</dbReference>
<evidence type="ECO:0000256" key="7">
    <source>
        <dbReference type="PROSITE-ProRule" id="PRU00076"/>
    </source>
</evidence>
<dbReference type="SUPFAM" id="SSF56112">
    <property type="entry name" value="Protein kinase-like (PK-like)"/>
    <property type="match status" value="1"/>
</dbReference>
<keyword evidence="2 9" id="KW-0732">Signal</keyword>
<evidence type="ECO:0000256" key="5">
    <source>
        <dbReference type="ARBA" id="ARBA00047899"/>
    </source>
</evidence>
<dbReference type="Proteomes" id="UP001472677">
    <property type="component" value="Unassembled WGS sequence"/>
</dbReference>
<dbReference type="EMBL" id="JBBPBM010000038">
    <property type="protein sequence ID" value="KAK8527603.1"/>
    <property type="molecule type" value="Genomic_DNA"/>
</dbReference>
<evidence type="ECO:0000256" key="8">
    <source>
        <dbReference type="SAM" id="Phobius"/>
    </source>
</evidence>
<comment type="caution">
    <text evidence="7">Lacks conserved residue(s) required for the propagation of feature annotation.</text>
</comment>
<keyword evidence="7" id="KW-0245">EGF-like domain</keyword>
<evidence type="ECO:0000259" key="10">
    <source>
        <dbReference type="PROSITE" id="PS50026"/>
    </source>
</evidence>
<dbReference type="InterPro" id="IPR011009">
    <property type="entry name" value="Kinase-like_dom_sf"/>
</dbReference>
<dbReference type="InterPro" id="IPR001480">
    <property type="entry name" value="Bulb-type_lectin_dom"/>
</dbReference>
<dbReference type="EC" id="2.7.11.1" evidence="1"/>
<dbReference type="PANTHER" id="PTHR32444:SF198">
    <property type="entry name" value="BULB-TYPE LECTIN DOMAIN-CONTAINING PROTEIN"/>
    <property type="match status" value="1"/>
</dbReference>
<keyword evidence="8" id="KW-0812">Transmembrane</keyword>
<evidence type="ECO:0000256" key="6">
    <source>
        <dbReference type="ARBA" id="ARBA00048679"/>
    </source>
</evidence>
<evidence type="ECO:0000313" key="14">
    <source>
        <dbReference type="Proteomes" id="UP001472677"/>
    </source>
</evidence>